<accession>A0A8J7IIW8</accession>
<feature type="transmembrane region" description="Helical" evidence="14">
    <location>
        <begin position="111"/>
        <end position="132"/>
    </location>
</feature>
<evidence type="ECO:0000256" key="3">
    <source>
        <dbReference type="ARBA" id="ARBA00012374"/>
    </source>
</evidence>
<sequence>MPVFQLFLVAVIQGLTEFLPVSSSGHLILLPGLTGLQDQGQLIDVAVHVGTLGAVILYFWPDVRTGLAGLPRLLRGKIDTPGARLALGLVVATLPVVLCGAVVHFTGLSDAMRSVAVIGWAMLIFGLVLYWADQTGGETRSAEDWTLKHALVMGLWQAVSLIPGTSRSGITITGARRLGYARSDAARLSMLMSIPTIAASGILLGGEALATANTAALRDGAIAAVLAFASALLALSVMMRLLRSVSFTPYVLYRIVLGIALLVYAYGGSGAQVAG</sequence>
<evidence type="ECO:0000256" key="1">
    <source>
        <dbReference type="ARBA" id="ARBA00004651"/>
    </source>
</evidence>
<dbReference type="AlphaFoldDB" id="A0A8J7IIW8"/>
<evidence type="ECO:0000256" key="9">
    <source>
        <dbReference type="ARBA" id="ARBA00023136"/>
    </source>
</evidence>
<comment type="similarity">
    <text evidence="2 14">Belongs to the UppP family.</text>
</comment>
<evidence type="ECO:0000256" key="4">
    <source>
        <dbReference type="ARBA" id="ARBA00021581"/>
    </source>
</evidence>
<keyword evidence="5 14" id="KW-1003">Cell membrane</keyword>
<evidence type="ECO:0000256" key="11">
    <source>
        <dbReference type="ARBA" id="ARBA00032707"/>
    </source>
</evidence>
<name>A0A8J7IIW8_9RHOB</name>
<keyword evidence="16" id="KW-1185">Reference proteome</keyword>
<comment type="caution">
    <text evidence="15">The sequence shown here is derived from an EMBL/GenBank/DDBJ whole genome shotgun (WGS) entry which is preliminary data.</text>
</comment>
<dbReference type="HAMAP" id="MF_01006">
    <property type="entry name" value="Undec_diphosphatase"/>
    <property type="match status" value="1"/>
</dbReference>
<keyword evidence="14" id="KW-0573">Peptidoglycan synthesis</keyword>
<dbReference type="GO" id="GO:0008360">
    <property type="term" value="P:regulation of cell shape"/>
    <property type="evidence" value="ECO:0007669"/>
    <property type="project" value="UniProtKB-KW"/>
</dbReference>
<evidence type="ECO:0000256" key="10">
    <source>
        <dbReference type="ARBA" id="ARBA00023251"/>
    </source>
</evidence>
<keyword evidence="8 14" id="KW-1133">Transmembrane helix</keyword>
<evidence type="ECO:0000256" key="2">
    <source>
        <dbReference type="ARBA" id="ARBA00010621"/>
    </source>
</evidence>
<dbReference type="PANTHER" id="PTHR30622">
    <property type="entry name" value="UNDECAPRENYL-DIPHOSPHATASE"/>
    <property type="match status" value="1"/>
</dbReference>
<feature type="transmembrane region" description="Helical" evidence="14">
    <location>
        <begin position="42"/>
        <end position="61"/>
    </location>
</feature>
<comment type="function">
    <text evidence="14">Catalyzes the dephosphorylation of undecaprenyl diphosphate (UPP). Confers resistance to bacitracin.</text>
</comment>
<feature type="transmembrane region" description="Helical" evidence="14">
    <location>
        <begin position="82"/>
        <end position="105"/>
    </location>
</feature>
<reference evidence="15" key="1">
    <citation type="submission" date="2020-12" db="EMBL/GenBank/DDBJ databases">
        <title>Sedimentitalea sp. nov., isolated from sand in Incheon.</title>
        <authorList>
            <person name="Kim W."/>
        </authorList>
    </citation>
    <scope>NUCLEOTIDE SEQUENCE</scope>
    <source>
        <strain evidence="15">CAU 1593</strain>
    </source>
</reference>
<feature type="transmembrane region" description="Helical" evidence="14">
    <location>
        <begin position="221"/>
        <end position="239"/>
    </location>
</feature>
<keyword evidence="9 14" id="KW-0472">Membrane</keyword>
<dbReference type="GO" id="GO:0046677">
    <property type="term" value="P:response to antibiotic"/>
    <property type="evidence" value="ECO:0007669"/>
    <property type="project" value="UniProtKB-UniRule"/>
</dbReference>
<evidence type="ECO:0000256" key="13">
    <source>
        <dbReference type="ARBA" id="ARBA00047594"/>
    </source>
</evidence>
<keyword evidence="10 14" id="KW-0046">Antibiotic resistance</keyword>
<dbReference type="Proteomes" id="UP000619079">
    <property type="component" value="Unassembled WGS sequence"/>
</dbReference>
<evidence type="ECO:0000313" key="16">
    <source>
        <dbReference type="Proteomes" id="UP000619079"/>
    </source>
</evidence>
<dbReference type="RefSeq" id="WP_199024728.1">
    <property type="nucleotide sequence ID" value="NZ_JAELVR010000006.1"/>
</dbReference>
<evidence type="ECO:0000256" key="7">
    <source>
        <dbReference type="ARBA" id="ARBA00022801"/>
    </source>
</evidence>
<dbReference type="Pfam" id="PF02673">
    <property type="entry name" value="BacA"/>
    <property type="match status" value="1"/>
</dbReference>
<keyword evidence="14" id="KW-0133">Cell shape</keyword>
<keyword evidence="14" id="KW-0961">Cell wall biogenesis/degradation</keyword>
<feature type="transmembrane region" description="Helical" evidence="14">
    <location>
        <begin position="185"/>
        <end position="209"/>
    </location>
</feature>
<evidence type="ECO:0000256" key="5">
    <source>
        <dbReference type="ARBA" id="ARBA00022475"/>
    </source>
</evidence>
<comment type="catalytic activity">
    <reaction evidence="13 14">
        <text>di-trans,octa-cis-undecaprenyl diphosphate + H2O = di-trans,octa-cis-undecaprenyl phosphate + phosphate + H(+)</text>
        <dbReference type="Rhea" id="RHEA:28094"/>
        <dbReference type="ChEBI" id="CHEBI:15377"/>
        <dbReference type="ChEBI" id="CHEBI:15378"/>
        <dbReference type="ChEBI" id="CHEBI:43474"/>
        <dbReference type="ChEBI" id="CHEBI:58405"/>
        <dbReference type="ChEBI" id="CHEBI:60392"/>
        <dbReference type="EC" id="3.6.1.27"/>
    </reaction>
</comment>
<keyword evidence="7 14" id="KW-0378">Hydrolase</keyword>
<proteinExistence type="inferred from homology"/>
<dbReference type="PANTHER" id="PTHR30622:SF4">
    <property type="entry name" value="UNDECAPRENYL-DIPHOSPHATASE"/>
    <property type="match status" value="1"/>
</dbReference>
<dbReference type="GO" id="GO:0005886">
    <property type="term" value="C:plasma membrane"/>
    <property type="evidence" value="ECO:0007669"/>
    <property type="project" value="UniProtKB-SubCell"/>
</dbReference>
<evidence type="ECO:0000256" key="14">
    <source>
        <dbReference type="HAMAP-Rule" id="MF_01006"/>
    </source>
</evidence>
<dbReference type="EC" id="3.6.1.27" evidence="3 14"/>
<dbReference type="GO" id="GO:0071555">
    <property type="term" value="P:cell wall organization"/>
    <property type="evidence" value="ECO:0007669"/>
    <property type="project" value="UniProtKB-KW"/>
</dbReference>
<dbReference type="InterPro" id="IPR003824">
    <property type="entry name" value="UppP"/>
</dbReference>
<dbReference type="GO" id="GO:0009252">
    <property type="term" value="P:peptidoglycan biosynthetic process"/>
    <property type="evidence" value="ECO:0007669"/>
    <property type="project" value="UniProtKB-KW"/>
</dbReference>
<evidence type="ECO:0000256" key="6">
    <source>
        <dbReference type="ARBA" id="ARBA00022692"/>
    </source>
</evidence>
<feature type="transmembrane region" description="Helical" evidence="14">
    <location>
        <begin position="251"/>
        <end position="267"/>
    </location>
</feature>
<keyword evidence="6 14" id="KW-0812">Transmembrane</keyword>
<evidence type="ECO:0000256" key="12">
    <source>
        <dbReference type="ARBA" id="ARBA00032932"/>
    </source>
</evidence>
<evidence type="ECO:0000313" key="15">
    <source>
        <dbReference type="EMBL" id="MBJ6371867.1"/>
    </source>
</evidence>
<dbReference type="EMBL" id="JAELVR010000006">
    <property type="protein sequence ID" value="MBJ6371867.1"/>
    <property type="molecule type" value="Genomic_DNA"/>
</dbReference>
<comment type="subcellular location">
    <subcellularLocation>
        <location evidence="1 14">Cell membrane</location>
        <topology evidence="1 14">Multi-pass membrane protein</topology>
    </subcellularLocation>
</comment>
<gene>
    <name evidence="14" type="primary">uppP</name>
    <name evidence="15" type="ORF">JF290_10045</name>
</gene>
<evidence type="ECO:0000256" key="8">
    <source>
        <dbReference type="ARBA" id="ARBA00022989"/>
    </source>
</evidence>
<dbReference type="GO" id="GO:0050380">
    <property type="term" value="F:undecaprenyl-diphosphatase activity"/>
    <property type="evidence" value="ECO:0007669"/>
    <property type="project" value="UniProtKB-UniRule"/>
</dbReference>
<organism evidence="15 16">
    <name type="scientific">Sedimentitalea arenosa</name>
    <dbReference type="NCBI Taxonomy" id="2798803"/>
    <lineage>
        <taxon>Bacteria</taxon>
        <taxon>Pseudomonadati</taxon>
        <taxon>Pseudomonadota</taxon>
        <taxon>Alphaproteobacteria</taxon>
        <taxon>Rhodobacterales</taxon>
        <taxon>Paracoccaceae</taxon>
        <taxon>Sedimentitalea</taxon>
    </lineage>
</organism>
<comment type="miscellaneous">
    <text evidence="14">Bacitracin is thought to be involved in the inhibition of peptidoglycan synthesis by sequestering undecaprenyl diphosphate, thereby reducing the pool of lipid carrier available.</text>
</comment>
<dbReference type="NCBIfam" id="NF001393">
    <property type="entry name" value="PRK00281.2-4"/>
    <property type="match status" value="1"/>
</dbReference>
<protein>
    <recommendedName>
        <fullName evidence="4 14">Undecaprenyl-diphosphatase</fullName>
        <ecNumber evidence="3 14">3.6.1.27</ecNumber>
    </recommendedName>
    <alternativeName>
        <fullName evidence="12 14">Bacitracin resistance protein</fullName>
    </alternativeName>
    <alternativeName>
        <fullName evidence="11 14">Undecaprenyl pyrophosphate phosphatase</fullName>
    </alternativeName>
</protein>